<feature type="region of interest" description="Disordered" evidence="1">
    <location>
        <begin position="232"/>
        <end position="267"/>
    </location>
</feature>
<dbReference type="Proteomes" id="UP000239563">
    <property type="component" value="Chromosome I"/>
</dbReference>
<proteinExistence type="predicted"/>
<evidence type="ECO:0000313" key="3">
    <source>
        <dbReference type="Proteomes" id="UP000239563"/>
    </source>
</evidence>
<feature type="compositionally biased region" description="Polar residues" evidence="1">
    <location>
        <begin position="60"/>
        <end position="94"/>
    </location>
</feature>
<feature type="compositionally biased region" description="Polar residues" evidence="1">
    <location>
        <begin position="251"/>
        <end position="262"/>
    </location>
</feature>
<evidence type="ECO:0000313" key="2">
    <source>
        <dbReference type="EMBL" id="SJX60425.1"/>
    </source>
</evidence>
<feature type="region of interest" description="Disordered" evidence="1">
    <location>
        <begin position="29"/>
        <end position="140"/>
    </location>
</feature>
<organism evidence="2 3">
    <name type="scientific">Sporisorium reilianum f. sp. reilianum</name>
    <dbReference type="NCBI Taxonomy" id="72559"/>
    <lineage>
        <taxon>Eukaryota</taxon>
        <taxon>Fungi</taxon>
        <taxon>Dikarya</taxon>
        <taxon>Basidiomycota</taxon>
        <taxon>Ustilaginomycotina</taxon>
        <taxon>Ustilaginomycetes</taxon>
        <taxon>Ustilaginales</taxon>
        <taxon>Ustilaginaceae</taxon>
        <taxon>Sporisorium</taxon>
    </lineage>
</organism>
<feature type="compositionally biased region" description="Low complexity" evidence="1">
    <location>
        <begin position="35"/>
        <end position="50"/>
    </location>
</feature>
<feature type="region of interest" description="Disordered" evidence="1">
    <location>
        <begin position="420"/>
        <end position="445"/>
    </location>
</feature>
<evidence type="ECO:0000256" key="1">
    <source>
        <dbReference type="SAM" id="MobiDB-lite"/>
    </source>
</evidence>
<sequence>MSSNTPTHRGLAATRKAFARPANLHLAWSTSKGVASPLRRPSSAASMAPSTHPKSAHLATASQSSSTPALFHPYTSSVPPSFTDGITATSSRLPTPTVDLHSSSKRAESSSSGVVLKDGHLTWRGSGDHSGRRGTLGGFERALRRRQGSRDLVTDNDQQVYAALEQCEAERSHEALSGQSFPKDPFLVSPGAHDPSAFDNDGLLSLHSRTVPSCLSGQSRWIAPSSWAVLDTPSDDQDSLSRSSASSVSDPLQTPRTSQPGSPSVPDIFLNLYTNPSSIKSRSPSRGNLQMRLRITRSSTVEMQNCPSFSAGPDSFNPIRRKQLVITGEPADIPLRSQRSQSTATVKWHRDAELASSRPTNVVCILSSADVADLTEWLYAIENATDRCRHSVVEQVDSRRSSESMFTTIRLFEQLQAQRDDARCTDGKDQHSTPMAASRSLPLPLSSHGLPPASSELLSPSVAGSESDFSPSAFIDYYAAADTGSAAASASDALYSFEDAYASIMRRYADYELPSPLQTLPSATLDGQLRYARSADCLDVPVSPRSFDMELDEWPLEDDTPSSPLDPWMSHAAARSATSFSASAFGDDTVMQIFAEGFRRRSSSMGGY</sequence>
<accession>A0A2N8U5T1</accession>
<feature type="compositionally biased region" description="Basic and acidic residues" evidence="1">
    <location>
        <begin position="117"/>
        <end position="131"/>
    </location>
</feature>
<feature type="compositionally biased region" description="Low complexity" evidence="1">
    <location>
        <begin position="436"/>
        <end position="445"/>
    </location>
</feature>
<feature type="compositionally biased region" description="Low complexity" evidence="1">
    <location>
        <begin position="240"/>
        <end position="250"/>
    </location>
</feature>
<reference evidence="2 3" key="1">
    <citation type="submission" date="2017-02" db="EMBL/GenBank/DDBJ databases">
        <authorList>
            <person name="Peterson S.W."/>
        </authorList>
    </citation>
    <scope>NUCLEOTIDE SEQUENCE [LARGE SCALE GENOMIC DNA]</scope>
    <source>
        <strain evidence="2 3">SRS1_H2-8</strain>
    </source>
</reference>
<gene>
    <name evidence="2" type="ORF">SRS1_11743</name>
</gene>
<protein>
    <submittedName>
        <fullName evidence="2">Uncharacterized protein</fullName>
    </submittedName>
</protein>
<dbReference type="AlphaFoldDB" id="A0A2N8U5T1"/>
<feature type="compositionally biased region" description="Basic and acidic residues" evidence="1">
    <location>
        <begin position="420"/>
        <end position="431"/>
    </location>
</feature>
<name>A0A2N8U5T1_9BASI</name>
<dbReference type="EMBL" id="LT795054">
    <property type="protein sequence ID" value="SJX60425.1"/>
    <property type="molecule type" value="Genomic_DNA"/>
</dbReference>